<feature type="domain" description="Glycoside hydrolase family 42 N-terminal" evidence="3">
    <location>
        <begin position="195"/>
        <end position="243"/>
    </location>
</feature>
<dbReference type="Proteomes" id="UP000295182">
    <property type="component" value="Unassembled WGS sequence"/>
</dbReference>
<organism evidence="4 5">
    <name type="scientific">Simplicispira metamorpha</name>
    <dbReference type="NCBI Taxonomy" id="80881"/>
    <lineage>
        <taxon>Bacteria</taxon>
        <taxon>Pseudomonadati</taxon>
        <taxon>Pseudomonadota</taxon>
        <taxon>Betaproteobacteria</taxon>
        <taxon>Burkholderiales</taxon>
        <taxon>Comamonadaceae</taxon>
        <taxon>Simplicispira</taxon>
    </lineage>
</organism>
<dbReference type="Gene3D" id="3.20.20.80">
    <property type="entry name" value="Glycosidases"/>
    <property type="match status" value="1"/>
</dbReference>
<evidence type="ECO:0000256" key="2">
    <source>
        <dbReference type="ARBA" id="ARBA00023295"/>
    </source>
</evidence>
<keyword evidence="2" id="KW-0326">Glycosidase</keyword>
<gene>
    <name evidence="4" type="ORF">EV674_11672</name>
</gene>
<dbReference type="GO" id="GO:0009341">
    <property type="term" value="C:beta-galactosidase complex"/>
    <property type="evidence" value="ECO:0007669"/>
    <property type="project" value="InterPro"/>
</dbReference>
<comment type="caution">
    <text evidence="4">The sequence shown here is derived from an EMBL/GenBank/DDBJ whole genome shotgun (WGS) entry which is preliminary data.</text>
</comment>
<proteinExistence type="predicted"/>
<evidence type="ECO:0000313" key="4">
    <source>
        <dbReference type="EMBL" id="TCP16767.1"/>
    </source>
</evidence>
<dbReference type="GO" id="GO:0005975">
    <property type="term" value="P:carbohydrate metabolic process"/>
    <property type="evidence" value="ECO:0007669"/>
    <property type="project" value="InterPro"/>
</dbReference>
<accession>A0A4R2N776</accession>
<sequence length="556" mass="61397">MIEGQGYCQAGKAAPKLEQALALCAQRNDPGVKELANALNALEPGGAKGAVQVGYTVGINLLEQPAQGEFNPFGFLTTALSAIDRPVVIYLFANHFAGTTAQPPIAADALARFADQSAPVEKYFQRQIAPITLSNQPGLSINQQRQKALAKVGQWYRGLPQSSRNKIIAFTLAGELHHFYDDFSTGMGRFDNIRITDYSPAVVRDFQGWLRQRYGSVQALNRALGAEFQDFAQVQPPSKNLQSQRLAHFSEHFDSYAHGVVPVEGWLERLAPGQQIRVYLNGVALGYAEYGLNRQDVYEAVPDLKTAQVGFRYLLDFSQLPRGQHTLQVRVEGPKGYELAHTSLSVMGNSQAAIQPIPGSLPAGVGVPKGLKFYLDRPAQQMAVFYNPLARDWLDFRSAQVTRAYEHWLDASVAVGLPADRLFSHQIAVATVGGWNPVLFASDASLQGPQRYKKGINVYGGSASMALLRRHYLQPGEVFGVPEFHTQAWKDPTVPAKVLRDFQQGGARFISPYFLSMVPDKYRDQPNAHDKFRLSPGNIDFGSHHLYRAMVKIAQQ</sequence>
<keyword evidence="5" id="KW-1185">Reference proteome</keyword>
<dbReference type="InterPro" id="IPR013529">
    <property type="entry name" value="Glyco_hydro_42_N"/>
</dbReference>
<protein>
    <submittedName>
        <fullName evidence="4">Beta-galactosidase-like protein</fullName>
    </submittedName>
</protein>
<dbReference type="GO" id="GO:0004565">
    <property type="term" value="F:beta-galactosidase activity"/>
    <property type="evidence" value="ECO:0007669"/>
    <property type="project" value="InterPro"/>
</dbReference>
<dbReference type="SUPFAM" id="SSF51445">
    <property type="entry name" value="(Trans)glycosidases"/>
    <property type="match status" value="1"/>
</dbReference>
<evidence type="ECO:0000313" key="5">
    <source>
        <dbReference type="Proteomes" id="UP000295182"/>
    </source>
</evidence>
<name>A0A4R2N776_9BURK</name>
<dbReference type="EMBL" id="SLXH01000016">
    <property type="protein sequence ID" value="TCP16767.1"/>
    <property type="molecule type" value="Genomic_DNA"/>
</dbReference>
<keyword evidence="1" id="KW-0378">Hydrolase</keyword>
<dbReference type="InterPro" id="IPR017853">
    <property type="entry name" value="GH"/>
</dbReference>
<evidence type="ECO:0000256" key="1">
    <source>
        <dbReference type="ARBA" id="ARBA00022801"/>
    </source>
</evidence>
<evidence type="ECO:0000259" key="3">
    <source>
        <dbReference type="Pfam" id="PF02449"/>
    </source>
</evidence>
<reference evidence="4 5" key="1">
    <citation type="submission" date="2019-03" db="EMBL/GenBank/DDBJ databases">
        <title>Genomic Encyclopedia of Type Strains, Phase IV (KMG-IV): sequencing the most valuable type-strain genomes for metagenomic binning, comparative biology and taxonomic classification.</title>
        <authorList>
            <person name="Goeker M."/>
        </authorList>
    </citation>
    <scope>NUCLEOTIDE SEQUENCE [LARGE SCALE GENOMIC DNA]</scope>
    <source>
        <strain evidence="4 5">DSM 1837</strain>
    </source>
</reference>
<dbReference type="AlphaFoldDB" id="A0A4R2N776"/>
<dbReference type="Pfam" id="PF02449">
    <property type="entry name" value="Glyco_hydro_42"/>
    <property type="match status" value="1"/>
</dbReference>